<feature type="compositionally biased region" description="Basic and acidic residues" evidence="1">
    <location>
        <begin position="190"/>
        <end position="221"/>
    </location>
</feature>
<proteinExistence type="predicted"/>
<sequence length="240" mass="26978">MKAEIKVVGSISEAGNPYLIVRLRTEFEMLLTPDSINKIAQVVSGLKESQELNSVDQGRFAWELAETLDLYEEFAESPARALPRLESEWKPVNGFFSLDTLKTINDSTKDLKSLRVEGSAETGLYLVLQGGINVTRIYADRANLLKIKGELDSSAQLPEVKASLAVAEWIVAAALVVEAALGIWDRYDKEREKQREKDEQERRKLENERKEKEQHCREPRQTSEGGPAADGVFDRISRTA</sequence>
<evidence type="ECO:0000313" key="2">
    <source>
        <dbReference type="EMBL" id="SEE02334.1"/>
    </source>
</evidence>
<accession>A0A1H5FGS0</accession>
<dbReference type="AlphaFoldDB" id="A0A1H5FGS0"/>
<dbReference type="Proteomes" id="UP000198985">
    <property type="component" value="Unassembled WGS sequence"/>
</dbReference>
<organism evidence="2 3">
    <name type="scientific">Pseudomonas migulae</name>
    <dbReference type="NCBI Taxonomy" id="78543"/>
    <lineage>
        <taxon>Bacteria</taxon>
        <taxon>Pseudomonadati</taxon>
        <taxon>Pseudomonadota</taxon>
        <taxon>Gammaproteobacteria</taxon>
        <taxon>Pseudomonadales</taxon>
        <taxon>Pseudomonadaceae</taxon>
        <taxon>Pseudomonas</taxon>
    </lineage>
</organism>
<evidence type="ECO:0000256" key="1">
    <source>
        <dbReference type="SAM" id="MobiDB-lite"/>
    </source>
</evidence>
<dbReference type="EMBL" id="FNTY01000002">
    <property type="protein sequence ID" value="SEE02334.1"/>
    <property type="molecule type" value="Genomic_DNA"/>
</dbReference>
<feature type="region of interest" description="Disordered" evidence="1">
    <location>
        <begin position="190"/>
        <end position="240"/>
    </location>
</feature>
<evidence type="ECO:0000313" key="3">
    <source>
        <dbReference type="Proteomes" id="UP000198985"/>
    </source>
</evidence>
<gene>
    <name evidence="2" type="ORF">SAMN04490194_0747</name>
</gene>
<dbReference type="RefSeq" id="WP_057005152.1">
    <property type="nucleotide sequence ID" value="NZ_FNTY01000002.1"/>
</dbReference>
<name>A0A1H5FGS0_9PSED</name>
<protein>
    <submittedName>
        <fullName evidence="2">Uncharacterized protein</fullName>
    </submittedName>
</protein>
<reference evidence="2 3" key="1">
    <citation type="submission" date="2016-10" db="EMBL/GenBank/DDBJ databases">
        <authorList>
            <person name="de Groot N.N."/>
        </authorList>
    </citation>
    <scope>NUCLEOTIDE SEQUENCE [LARGE SCALE GENOMIC DNA]</scope>
    <source>
        <strain evidence="2 3">BS3662</strain>
    </source>
</reference>